<evidence type="ECO:0000313" key="2">
    <source>
        <dbReference type="Proteomes" id="UP001164250"/>
    </source>
</evidence>
<dbReference type="EMBL" id="CM047898">
    <property type="protein sequence ID" value="KAJ0105175.1"/>
    <property type="molecule type" value="Genomic_DNA"/>
</dbReference>
<proteinExistence type="predicted"/>
<gene>
    <name evidence="1" type="ORF">Patl1_19661</name>
</gene>
<keyword evidence="2" id="KW-1185">Reference proteome</keyword>
<accession>A0ACC1BZ60</accession>
<sequence>MWMMGYNDSGDLNMPDSFNGRKLRPLIPRPVSSTNNSSTISRIHGAEIIALNHHHLGSPFGDQNKLREFNTPPVVVSSRWNPTPEQLRTLEELYRRGTRTPSADQIQHITAQLRRYGKIEGKNVFYWFQNHKARERQKRRRQMESSDPDHEHENNSHHHHHHHDIEIIERKDAGASRTTAGYEAIEQTKNNWPPSSTNCSTLAEEPVSIQRAAKAAALAECRAGGGGCGWIQLEEEELHQRRSFVERNATWQMMQLSCPSSSPPINTSSTNKIPAAAAIRTLDPTKQFFKSRDLNIFIAPSCREYGYGFNHLNALTNAEEDGCGGSQTLQLFPLRSGDDSENNLEKGTNVSAADIDANLTPYQFFEFLPLKN</sequence>
<protein>
    <submittedName>
        <fullName evidence="1">Uncharacterized protein</fullName>
    </submittedName>
</protein>
<dbReference type="Proteomes" id="UP001164250">
    <property type="component" value="Chromosome 2"/>
</dbReference>
<reference evidence="2" key="1">
    <citation type="journal article" date="2023" name="G3 (Bethesda)">
        <title>Genome assembly and association tests identify interacting loci associated with vigor, precocity, and sex in interspecific pistachio rootstocks.</title>
        <authorList>
            <person name="Palmer W."/>
            <person name="Jacygrad E."/>
            <person name="Sagayaradj S."/>
            <person name="Cavanaugh K."/>
            <person name="Han R."/>
            <person name="Bertier L."/>
            <person name="Beede B."/>
            <person name="Kafkas S."/>
            <person name="Golino D."/>
            <person name="Preece J."/>
            <person name="Michelmore R."/>
        </authorList>
    </citation>
    <scope>NUCLEOTIDE SEQUENCE [LARGE SCALE GENOMIC DNA]</scope>
</reference>
<organism evidence="1 2">
    <name type="scientific">Pistacia atlantica</name>
    <dbReference type="NCBI Taxonomy" id="434234"/>
    <lineage>
        <taxon>Eukaryota</taxon>
        <taxon>Viridiplantae</taxon>
        <taxon>Streptophyta</taxon>
        <taxon>Embryophyta</taxon>
        <taxon>Tracheophyta</taxon>
        <taxon>Spermatophyta</taxon>
        <taxon>Magnoliopsida</taxon>
        <taxon>eudicotyledons</taxon>
        <taxon>Gunneridae</taxon>
        <taxon>Pentapetalae</taxon>
        <taxon>rosids</taxon>
        <taxon>malvids</taxon>
        <taxon>Sapindales</taxon>
        <taxon>Anacardiaceae</taxon>
        <taxon>Pistacia</taxon>
    </lineage>
</organism>
<evidence type="ECO:0000313" key="1">
    <source>
        <dbReference type="EMBL" id="KAJ0105175.1"/>
    </source>
</evidence>
<name>A0ACC1BZ60_9ROSI</name>
<comment type="caution">
    <text evidence="1">The sequence shown here is derived from an EMBL/GenBank/DDBJ whole genome shotgun (WGS) entry which is preliminary data.</text>
</comment>